<feature type="compositionally biased region" description="Polar residues" evidence="1">
    <location>
        <begin position="372"/>
        <end position="384"/>
    </location>
</feature>
<evidence type="ECO:0000313" key="3">
    <source>
        <dbReference type="EMBL" id="MED6138384.1"/>
    </source>
</evidence>
<accession>A0ABU6SPL5</accession>
<dbReference type="SMART" id="SM00542">
    <property type="entry name" value="FYRC"/>
    <property type="match status" value="1"/>
</dbReference>
<comment type="caution">
    <text evidence="3">The sequence shown here is derived from an EMBL/GenBank/DDBJ whole genome shotgun (WGS) entry which is preliminary data.</text>
</comment>
<dbReference type="Pfam" id="PF05965">
    <property type="entry name" value="FYRC"/>
    <property type="match status" value="1"/>
</dbReference>
<dbReference type="InterPro" id="IPR003889">
    <property type="entry name" value="FYrich_C"/>
</dbReference>
<dbReference type="InterPro" id="IPR056165">
    <property type="entry name" value="Beta-prop_ELP1_2nd"/>
</dbReference>
<sequence>MPKAYKAFQALVQVVTPKSFSCRKDREYVSKIGFNRGYPEQEYQDFSSACPWISVVLVSSSGGKSKPLLFGLDEIGRLQANGGIIYSNCSSFSFYSNLDDQVTTHLILATKQDLLFIVDISDIFNGELDTKYGKFTHINSRKRQESEIYINIWERGAKIVGVLHGDEVAIILQTTRGNLEIDFNIIVDYCAWQAFSLLASEFVRQVPNVMLVGDITSNKISSVLMAYKESTSGKYWSDKNKRNGKSNLVLLVRLLINVAPNKDTRLVGSTSTPSHFLSPLSWVSLENCPSESLRSHFSCKMLGTSKRERVNQEIAKQHKLGRKGLSPLQPPKSLDGFEMFGFSSPAIVQAIEALDRSRVCSEYWDSRPYSRPQGQISQPRLTKSNGGNGQGVLVNQHLPNGGVVALQSLFRKANAEELNSLYNILSDKPEADRNLIARLLNEEIHKSQPS</sequence>
<dbReference type="Pfam" id="PF23797">
    <property type="entry name" value="Beta-prop_ELP1_2nd"/>
    <property type="match status" value="1"/>
</dbReference>
<organism evidence="3 4">
    <name type="scientific">Stylosanthes scabra</name>
    <dbReference type="NCBI Taxonomy" id="79078"/>
    <lineage>
        <taxon>Eukaryota</taxon>
        <taxon>Viridiplantae</taxon>
        <taxon>Streptophyta</taxon>
        <taxon>Embryophyta</taxon>
        <taxon>Tracheophyta</taxon>
        <taxon>Spermatophyta</taxon>
        <taxon>Magnoliopsida</taxon>
        <taxon>eudicotyledons</taxon>
        <taxon>Gunneridae</taxon>
        <taxon>Pentapetalae</taxon>
        <taxon>rosids</taxon>
        <taxon>fabids</taxon>
        <taxon>Fabales</taxon>
        <taxon>Fabaceae</taxon>
        <taxon>Papilionoideae</taxon>
        <taxon>50 kb inversion clade</taxon>
        <taxon>dalbergioids sensu lato</taxon>
        <taxon>Dalbergieae</taxon>
        <taxon>Pterocarpus clade</taxon>
        <taxon>Stylosanthes</taxon>
    </lineage>
</organism>
<evidence type="ECO:0000259" key="2">
    <source>
        <dbReference type="Pfam" id="PF23797"/>
    </source>
</evidence>
<dbReference type="Gene3D" id="3.30.160.360">
    <property type="match status" value="1"/>
</dbReference>
<dbReference type="Proteomes" id="UP001341840">
    <property type="component" value="Unassembled WGS sequence"/>
</dbReference>
<protein>
    <recommendedName>
        <fullName evidence="2">ELP1 N-terminal second beta-propeller domain-containing protein</fullName>
    </recommendedName>
</protein>
<feature type="region of interest" description="Disordered" evidence="1">
    <location>
        <begin position="368"/>
        <end position="390"/>
    </location>
</feature>
<evidence type="ECO:0000256" key="1">
    <source>
        <dbReference type="SAM" id="MobiDB-lite"/>
    </source>
</evidence>
<keyword evidence="4" id="KW-1185">Reference proteome</keyword>
<feature type="domain" description="ELP1 N-terminal second beta-propeller" evidence="2">
    <location>
        <begin position="41"/>
        <end position="160"/>
    </location>
</feature>
<dbReference type="InterPro" id="IPR006849">
    <property type="entry name" value="Elp1"/>
</dbReference>
<dbReference type="PANTHER" id="PTHR12747:SF0">
    <property type="entry name" value="ELONGATOR COMPLEX PROTEIN 1"/>
    <property type="match status" value="1"/>
</dbReference>
<dbReference type="PROSITE" id="PS51543">
    <property type="entry name" value="FYRC"/>
    <property type="match status" value="1"/>
</dbReference>
<proteinExistence type="predicted"/>
<reference evidence="3 4" key="1">
    <citation type="journal article" date="2023" name="Plants (Basel)">
        <title>Bridging the Gap: Combining Genomics and Transcriptomics Approaches to Understand Stylosanthes scabra, an Orphan Legume from the Brazilian Caatinga.</title>
        <authorList>
            <person name="Ferreira-Neto J.R.C."/>
            <person name="da Silva M.D."/>
            <person name="Binneck E."/>
            <person name="de Melo N.F."/>
            <person name="da Silva R.H."/>
            <person name="de Melo A.L.T.M."/>
            <person name="Pandolfi V."/>
            <person name="Bustamante F.O."/>
            <person name="Brasileiro-Vidal A.C."/>
            <person name="Benko-Iseppon A.M."/>
        </authorList>
    </citation>
    <scope>NUCLEOTIDE SEQUENCE [LARGE SCALE GENOMIC DNA]</scope>
    <source>
        <tissue evidence="3">Leaves</tissue>
    </source>
</reference>
<name>A0ABU6SPL5_9FABA</name>
<evidence type="ECO:0000313" key="4">
    <source>
        <dbReference type="Proteomes" id="UP001341840"/>
    </source>
</evidence>
<dbReference type="PANTHER" id="PTHR12747">
    <property type="entry name" value="ELONGATOR COMPLEX PROTEIN 1"/>
    <property type="match status" value="1"/>
</dbReference>
<gene>
    <name evidence="3" type="ORF">PIB30_073803</name>
</gene>
<dbReference type="EMBL" id="JASCZI010061318">
    <property type="protein sequence ID" value="MED6138384.1"/>
    <property type="molecule type" value="Genomic_DNA"/>
</dbReference>